<name>A0A9P9BWJ6_9PEZI</name>
<accession>A0A9P9BWJ6</accession>
<dbReference type="InterPro" id="IPR045518">
    <property type="entry name" value="2EXR"/>
</dbReference>
<gene>
    <name evidence="2" type="ORF">B0I36DRAFT_427683</name>
</gene>
<sequence length="269" mass="30963">MAPSDADADADTFHAFPSLPAELRCIIWRLAAFPRIVTLHQRPPRLGSKRNPKYLVDQYLFHCDSVPAVLHACRESRREAPYVRTLRDRKSPRYIWLNYELDTVRFVDNAIFLDRLSDQECAAMKRIILHFSEIDPNYFAVGVNDLDRFCNLESVQVHTAYGFAPWSHTVGFLERAFQHWFGGCNDGWVCPEISLIDLETGFELISPGPEFRRAPKSGSDFIVRSVRELGSNMRLAKNTLPQTTLFNNHDLFENSETSLPHRRVSRLPV</sequence>
<dbReference type="RefSeq" id="XP_046019543.1">
    <property type="nucleotide sequence ID" value="XM_046162432.1"/>
</dbReference>
<dbReference type="Proteomes" id="UP000756346">
    <property type="component" value="Unassembled WGS sequence"/>
</dbReference>
<dbReference type="PANTHER" id="PTHR35910">
    <property type="entry name" value="2EXR DOMAIN-CONTAINING PROTEIN"/>
    <property type="match status" value="1"/>
</dbReference>
<dbReference type="AlphaFoldDB" id="A0A9P9BWJ6"/>
<comment type="caution">
    <text evidence="2">The sequence shown here is derived from an EMBL/GenBank/DDBJ whole genome shotgun (WGS) entry which is preliminary data.</text>
</comment>
<evidence type="ECO:0000313" key="2">
    <source>
        <dbReference type="EMBL" id="KAH7041488.1"/>
    </source>
</evidence>
<protein>
    <recommendedName>
        <fullName evidence="1">2EXR domain-containing protein</fullName>
    </recommendedName>
</protein>
<dbReference type="Pfam" id="PF20150">
    <property type="entry name" value="2EXR"/>
    <property type="match status" value="1"/>
</dbReference>
<evidence type="ECO:0000259" key="1">
    <source>
        <dbReference type="Pfam" id="PF20150"/>
    </source>
</evidence>
<dbReference type="OrthoDB" id="3473305at2759"/>
<organism evidence="2 3">
    <name type="scientific">Microdochium trichocladiopsis</name>
    <dbReference type="NCBI Taxonomy" id="1682393"/>
    <lineage>
        <taxon>Eukaryota</taxon>
        <taxon>Fungi</taxon>
        <taxon>Dikarya</taxon>
        <taxon>Ascomycota</taxon>
        <taxon>Pezizomycotina</taxon>
        <taxon>Sordariomycetes</taxon>
        <taxon>Xylariomycetidae</taxon>
        <taxon>Xylariales</taxon>
        <taxon>Microdochiaceae</taxon>
        <taxon>Microdochium</taxon>
    </lineage>
</organism>
<reference evidence="2" key="1">
    <citation type="journal article" date="2021" name="Nat. Commun.">
        <title>Genetic determinants of endophytism in the Arabidopsis root mycobiome.</title>
        <authorList>
            <person name="Mesny F."/>
            <person name="Miyauchi S."/>
            <person name="Thiergart T."/>
            <person name="Pickel B."/>
            <person name="Atanasova L."/>
            <person name="Karlsson M."/>
            <person name="Huettel B."/>
            <person name="Barry K.W."/>
            <person name="Haridas S."/>
            <person name="Chen C."/>
            <person name="Bauer D."/>
            <person name="Andreopoulos W."/>
            <person name="Pangilinan J."/>
            <person name="LaButti K."/>
            <person name="Riley R."/>
            <person name="Lipzen A."/>
            <person name="Clum A."/>
            <person name="Drula E."/>
            <person name="Henrissat B."/>
            <person name="Kohler A."/>
            <person name="Grigoriev I.V."/>
            <person name="Martin F.M."/>
            <person name="Hacquard S."/>
        </authorList>
    </citation>
    <scope>NUCLEOTIDE SEQUENCE</scope>
    <source>
        <strain evidence="2">MPI-CAGE-CH-0230</strain>
    </source>
</reference>
<dbReference type="GeneID" id="70191978"/>
<proteinExistence type="predicted"/>
<dbReference type="PANTHER" id="PTHR35910:SF1">
    <property type="entry name" value="2EXR DOMAIN-CONTAINING PROTEIN"/>
    <property type="match status" value="1"/>
</dbReference>
<dbReference type="EMBL" id="JAGTJQ010000001">
    <property type="protein sequence ID" value="KAH7041488.1"/>
    <property type="molecule type" value="Genomic_DNA"/>
</dbReference>
<keyword evidence="3" id="KW-1185">Reference proteome</keyword>
<feature type="domain" description="2EXR" evidence="1">
    <location>
        <begin position="13"/>
        <end position="104"/>
    </location>
</feature>
<evidence type="ECO:0000313" key="3">
    <source>
        <dbReference type="Proteomes" id="UP000756346"/>
    </source>
</evidence>